<feature type="region of interest" description="Disordered" evidence="6">
    <location>
        <begin position="71"/>
        <end position="113"/>
    </location>
</feature>
<dbReference type="PANTHER" id="PTHR16932">
    <property type="entry name" value="INTERFERON ALPHA-INDUCIBLE PROTEIN 27"/>
    <property type="match status" value="1"/>
</dbReference>
<dbReference type="GeneTree" id="ENSGT00940000155018"/>
<comment type="similarity">
    <text evidence="2">Belongs to the IFI6/IFI27 family.</text>
</comment>
<keyword evidence="9" id="KW-1185">Reference proteome</keyword>
<evidence type="ECO:0000313" key="9">
    <source>
        <dbReference type="Proteomes" id="UP000694394"/>
    </source>
</evidence>
<evidence type="ECO:0000256" key="6">
    <source>
        <dbReference type="SAM" id="MobiDB-lite"/>
    </source>
</evidence>
<dbReference type="Ensembl" id="ENSMICT00000065308.1">
    <property type="protein sequence ID" value="ENSMICP00000041534.1"/>
    <property type="gene ID" value="ENSMICG00000047243.1"/>
</dbReference>
<keyword evidence="3" id="KW-0812">Transmembrane</keyword>
<feature type="signal peptide" evidence="7">
    <location>
        <begin position="1"/>
        <end position="19"/>
    </location>
</feature>
<evidence type="ECO:0000256" key="7">
    <source>
        <dbReference type="SAM" id="SignalP"/>
    </source>
</evidence>
<dbReference type="InterPro" id="IPR038213">
    <property type="entry name" value="IFI6/IFI27-like_sf"/>
</dbReference>
<feature type="chain" id="PRO_5034007737" evidence="7">
    <location>
        <begin position="20"/>
        <end position="113"/>
    </location>
</feature>
<reference evidence="8" key="1">
    <citation type="submission" date="2016-12" db="EMBL/GenBank/DDBJ databases">
        <title>Mouse lemur reference genome and diversity panel.</title>
        <authorList>
            <person name="Harris R."/>
            <person name="Larsen P."/>
            <person name="Liu Y."/>
            <person name="Hughes D.S."/>
            <person name="Murali S."/>
            <person name="Raveendran M."/>
            <person name="Korchina V."/>
            <person name="Wang M."/>
            <person name="Jhangiani S."/>
            <person name="Bandaranaike D."/>
            <person name="Bellair M."/>
            <person name="Blankenburg K."/>
            <person name="Chao H."/>
            <person name="Dahdouli M."/>
            <person name="Dinh H."/>
            <person name="Doddapaneni H."/>
            <person name="English A."/>
            <person name="Firestine M."/>
            <person name="Gnanaolivu R."/>
            <person name="Gross S."/>
            <person name="Hernandez B."/>
            <person name="Javaid M."/>
            <person name="Jayaseelan J."/>
            <person name="Jones J."/>
            <person name="Khan Z."/>
            <person name="Kovar C."/>
            <person name="Kurapati P."/>
            <person name="Le B."/>
            <person name="Lee S."/>
            <person name="Li M."/>
            <person name="Mathew T."/>
            <person name="Narasimhan A."/>
            <person name="Ngo D."/>
            <person name="Nguyen L."/>
            <person name="Okwuonu G."/>
            <person name="Ongeri F."/>
            <person name="Osuji N."/>
            <person name="Pu L.-L."/>
            <person name="Puazo M."/>
            <person name="Quiroz J."/>
            <person name="Raj R."/>
            <person name="Rajbhandari K."/>
            <person name="Reid J.G."/>
            <person name="Santibanez J."/>
            <person name="Sexton D."/>
            <person name="Skinner E."/>
            <person name="Vee V."/>
            <person name="Weissenberger G."/>
            <person name="Wu Y."/>
            <person name="Xin Y."/>
            <person name="Han Y."/>
            <person name="Campbell C."/>
            <person name="Brown A."/>
            <person name="Sullivan B."/>
            <person name="Shelton J."/>
            <person name="Brown S."/>
            <person name="Dudchenko O."/>
            <person name="Machol I."/>
            <person name="Durand N."/>
            <person name="Shamim M."/>
            <person name="Lieberman A."/>
            <person name="Muzny D.M."/>
            <person name="Richards S."/>
            <person name="Yoder A."/>
            <person name="Worley K.C."/>
            <person name="Rogers J."/>
            <person name="Gibbs R.A."/>
        </authorList>
    </citation>
    <scope>NUCLEOTIDE SEQUENCE [LARGE SCALE GENOMIC DNA]</scope>
</reference>
<evidence type="ECO:0000256" key="4">
    <source>
        <dbReference type="ARBA" id="ARBA00022989"/>
    </source>
</evidence>
<dbReference type="GO" id="GO:0031966">
    <property type="term" value="C:mitochondrial membrane"/>
    <property type="evidence" value="ECO:0007669"/>
    <property type="project" value="Ensembl"/>
</dbReference>
<dbReference type="EMBL" id="ABDC03003498">
    <property type="status" value="NOT_ANNOTATED_CDS"/>
    <property type="molecule type" value="Genomic_DNA"/>
</dbReference>
<reference evidence="8" key="3">
    <citation type="submission" date="2025-09" db="UniProtKB">
        <authorList>
            <consortium name="Ensembl"/>
        </authorList>
    </citation>
    <scope>IDENTIFICATION</scope>
</reference>
<dbReference type="GO" id="GO:0001836">
    <property type="term" value="P:release of cytochrome c from mitochondria"/>
    <property type="evidence" value="ECO:0007669"/>
    <property type="project" value="TreeGrafter"/>
</dbReference>
<evidence type="ECO:0000256" key="5">
    <source>
        <dbReference type="ARBA" id="ARBA00023136"/>
    </source>
</evidence>
<dbReference type="Gene3D" id="6.10.110.10">
    <property type="match status" value="1"/>
</dbReference>
<dbReference type="AlphaFoldDB" id="A0A8C5XU31"/>
<name>A0A8C5XU31_MICMU</name>
<organism evidence="8 9">
    <name type="scientific">Microcebus murinus</name>
    <name type="common">Gray mouse lemur</name>
    <name type="synonym">Lemur murinus</name>
    <dbReference type="NCBI Taxonomy" id="30608"/>
    <lineage>
        <taxon>Eukaryota</taxon>
        <taxon>Metazoa</taxon>
        <taxon>Chordata</taxon>
        <taxon>Craniata</taxon>
        <taxon>Vertebrata</taxon>
        <taxon>Euteleostomi</taxon>
        <taxon>Mammalia</taxon>
        <taxon>Eutheria</taxon>
        <taxon>Euarchontoglires</taxon>
        <taxon>Primates</taxon>
        <taxon>Strepsirrhini</taxon>
        <taxon>Lemuriformes</taxon>
        <taxon>Cheirogaleidae</taxon>
        <taxon>Microcebus</taxon>
    </lineage>
</organism>
<gene>
    <name evidence="8" type="primary">IFI27L2</name>
</gene>
<dbReference type="PANTHER" id="PTHR16932:SF2">
    <property type="entry name" value="INTERFERON ALPHA-INDUCIBLE PROTEIN 27, MITOCHONDRIAL"/>
    <property type="match status" value="1"/>
</dbReference>
<reference evidence="8" key="2">
    <citation type="submission" date="2025-08" db="UniProtKB">
        <authorList>
            <consortium name="Ensembl"/>
        </authorList>
    </citation>
    <scope>IDENTIFICATION</scope>
</reference>
<evidence type="ECO:0000256" key="1">
    <source>
        <dbReference type="ARBA" id="ARBA00004141"/>
    </source>
</evidence>
<dbReference type="Proteomes" id="UP000694394">
    <property type="component" value="Chromosome 3"/>
</dbReference>
<dbReference type="GO" id="GO:0097193">
    <property type="term" value="P:intrinsic apoptotic signaling pathway"/>
    <property type="evidence" value="ECO:0007669"/>
    <property type="project" value="TreeGrafter"/>
</dbReference>
<accession>A0A8C5XU31</accession>
<evidence type="ECO:0000256" key="2">
    <source>
        <dbReference type="ARBA" id="ARBA00007262"/>
    </source>
</evidence>
<comment type="subcellular location">
    <subcellularLocation>
        <location evidence="1">Membrane</location>
        <topology evidence="1">Multi-pass membrane protein</topology>
    </subcellularLocation>
</comment>
<keyword evidence="7" id="KW-0732">Signal</keyword>
<keyword evidence="5" id="KW-0472">Membrane</keyword>
<proteinExistence type="inferred from homology"/>
<dbReference type="InterPro" id="IPR009311">
    <property type="entry name" value="IFI6/IFI27-like"/>
</dbReference>
<sequence length="113" mass="11155">ALPLAAVTLVLGSLGFTGSEIAASSTAAKMISPGAMANGGGECLGGLVATLQSVGSAALSLSSKFLLGTAGPIFGTPSSPPPAGPDAKEDRPRENVPQVEPRKPVLKSDERDA</sequence>
<evidence type="ECO:0000313" key="8">
    <source>
        <dbReference type="Ensembl" id="ENSMICP00000041534.1"/>
    </source>
</evidence>
<evidence type="ECO:0000256" key="3">
    <source>
        <dbReference type="ARBA" id="ARBA00022692"/>
    </source>
</evidence>
<feature type="compositionally biased region" description="Basic and acidic residues" evidence="6">
    <location>
        <begin position="86"/>
        <end position="113"/>
    </location>
</feature>
<keyword evidence="4" id="KW-1133">Transmembrane helix</keyword>
<dbReference type="Pfam" id="PF06140">
    <property type="entry name" value="Ifi-6-16"/>
    <property type="match status" value="1"/>
</dbReference>
<protein>
    <submittedName>
        <fullName evidence="8">Interferon alpha inducible protein 27 like 2</fullName>
    </submittedName>
</protein>